<dbReference type="FunFam" id="3.40.390.10:FF:000018">
    <property type="entry name" value="Metalloendoproteinase 1"/>
    <property type="match status" value="1"/>
</dbReference>
<dbReference type="PANTHER" id="PTHR10201:SF213">
    <property type="entry name" value="METALLOENDOPROTEINASE 2-MMP-LIKE"/>
    <property type="match status" value="1"/>
</dbReference>
<comment type="cofactor">
    <cofactor evidence="11">
        <name>Ca(2+)</name>
        <dbReference type="ChEBI" id="CHEBI:29108"/>
    </cofactor>
    <text evidence="11">Can bind about 5 Ca(2+) ions per subunit.</text>
</comment>
<evidence type="ECO:0000256" key="3">
    <source>
        <dbReference type="ARBA" id="ARBA00022723"/>
    </source>
</evidence>
<dbReference type="SMART" id="SM00235">
    <property type="entry name" value="ZnMc"/>
    <property type="match status" value="1"/>
</dbReference>
<dbReference type="GO" id="GO:0004222">
    <property type="term" value="F:metalloendopeptidase activity"/>
    <property type="evidence" value="ECO:0007669"/>
    <property type="project" value="InterPro"/>
</dbReference>
<dbReference type="Pfam" id="PF01471">
    <property type="entry name" value="PG_binding_1"/>
    <property type="match status" value="1"/>
</dbReference>
<sequence>MGNPNAAANSSSPVLQFVVAAFLTLFLLAIFPHPILSEKHSKPFEFLQHLAGCHKGQTVKGLHELKQYLKKFGYQDLNTNHTHEHVDDDKFDELLESEIKTYQLNYHLKATGDLDAPTVKQMMMSRCGAPDIVNGTTSMRSNKKKNHVVVQSSSSSHLIHTVSHYSFFNGNPKWPASKTHLTYRFNSSVPTVISVKILRRVCKRAFSRWESVSHFRFKEAKAGDDEADIVIGFHKGDHGDGNTFDGSGGVLAHAFAPTNGRFHYDADEDWSTNPKPDMMDLETIALHEIGHLLGLGHSSVPGAIMYPTFAYGVKKRKLHGDDVQGIRALYGL</sequence>
<keyword evidence="8" id="KW-0865">Zymogen</keyword>
<feature type="binding site" evidence="11">
    <location>
        <position position="291"/>
    </location>
    <ligand>
        <name>Zn(2+)</name>
        <dbReference type="ChEBI" id="CHEBI:29105"/>
        <label>2</label>
        <note>catalytic</note>
    </ligand>
</feature>
<feature type="binding site" evidence="11">
    <location>
        <position position="246"/>
    </location>
    <ligand>
        <name>Ca(2+)</name>
        <dbReference type="ChEBI" id="CHEBI:29108"/>
        <label>3</label>
    </ligand>
</feature>
<dbReference type="GO" id="GO:0008270">
    <property type="term" value="F:zinc ion binding"/>
    <property type="evidence" value="ECO:0007669"/>
    <property type="project" value="InterPro"/>
</dbReference>
<dbReference type="GO" id="GO:0030198">
    <property type="term" value="P:extracellular matrix organization"/>
    <property type="evidence" value="ECO:0007669"/>
    <property type="project" value="TreeGrafter"/>
</dbReference>
<reference evidence="15 16" key="1">
    <citation type="journal article" date="2017" name="Mol. Plant">
        <title>The Genome of Medicinal Plant Macleaya cordata Provides New Insights into Benzylisoquinoline Alkaloids Metabolism.</title>
        <authorList>
            <person name="Liu X."/>
            <person name="Liu Y."/>
            <person name="Huang P."/>
            <person name="Ma Y."/>
            <person name="Qing Z."/>
            <person name="Tang Q."/>
            <person name="Cao H."/>
            <person name="Cheng P."/>
            <person name="Zheng Y."/>
            <person name="Yuan Z."/>
            <person name="Zhou Y."/>
            <person name="Liu J."/>
            <person name="Tang Z."/>
            <person name="Zhuo Y."/>
            <person name="Zhang Y."/>
            <person name="Yu L."/>
            <person name="Huang J."/>
            <person name="Yang P."/>
            <person name="Peng Q."/>
            <person name="Zhang J."/>
            <person name="Jiang W."/>
            <person name="Zhang Z."/>
            <person name="Lin K."/>
            <person name="Ro D.K."/>
            <person name="Chen X."/>
            <person name="Xiong X."/>
            <person name="Shang Y."/>
            <person name="Huang S."/>
            <person name="Zeng J."/>
        </authorList>
    </citation>
    <scope>NUCLEOTIDE SEQUENCE [LARGE SCALE GENOMIC DNA]</scope>
    <source>
        <strain evidence="16">cv. BLH2017</strain>
        <tissue evidence="15">Root</tissue>
    </source>
</reference>
<feature type="binding site" description="in inhibited form" evidence="11">
    <location>
        <position position="127"/>
    </location>
    <ligand>
        <name>Zn(2+)</name>
        <dbReference type="ChEBI" id="CHEBI:29105"/>
        <label>2</label>
        <note>catalytic</note>
    </ligand>
</feature>
<keyword evidence="13" id="KW-1133">Transmembrane helix</keyword>
<evidence type="ECO:0000259" key="14">
    <source>
        <dbReference type="SMART" id="SM00235"/>
    </source>
</evidence>
<evidence type="ECO:0000256" key="13">
    <source>
        <dbReference type="SAM" id="Phobius"/>
    </source>
</evidence>
<dbReference type="SUPFAM" id="SSF55486">
    <property type="entry name" value="Metalloproteases ('zincins'), catalytic domain"/>
    <property type="match status" value="1"/>
</dbReference>
<keyword evidence="4" id="KW-0732">Signal</keyword>
<feature type="binding site" evidence="11">
    <location>
        <position position="305"/>
    </location>
    <ligand>
        <name>Zn(2+)</name>
        <dbReference type="ChEBI" id="CHEBI:29105"/>
        <label>2</label>
        <note>catalytic</note>
    </ligand>
</feature>
<dbReference type="OMA" id="GINFLYV"/>
<evidence type="ECO:0000256" key="8">
    <source>
        <dbReference type="ARBA" id="ARBA00023145"/>
    </source>
</evidence>
<evidence type="ECO:0000256" key="9">
    <source>
        <dbReference type="ARBA" id="ARBA00023180"/>
    </source>
</evidence>
<feature type="binding site" evidence="11">
    <location>
        <position position="228"/>
    </location>
    <ligand>
        <name>Ca(2+)</name>
        <dbReference type="ChEBI" id="CHEBI:29108"/>
        <label>2</label>
    </ligand>
</feature>
<dbReference type="EMBL" id="MVGT01001055">
    <property type="protein sequence ID" value="OVA14351.1"/>
    <property type="molecule type" value="Genomic_DNA"/>
</dbReference>
<keyword evidence="6 11" id="KW-0862">Zinc</keyword>
<dbReference type="InterPro" id="IPR001818">
    <property type="entry name" value="Pept_M10_metallopeptidase"/>
</dbReference>
<evidence type="ECO:0000256" key="2">
    <source>
        <dbReference type="ARBA" id="ARBA00022670"/>
    </source>
</evidence>
<keyword evidence="5" id="KW-0378">Hydrolase</keyword>
<proteinExistence type="inferred from homology"/>
<feature type="binding site" evidence="11">
    <location>
        <position position="263"/>
    </location>
    <ligand>
        <name>Zn(2+)</name>
        <dbReference type="ChEBI" id="CHEBI:29105"/>
        <label>1</label>
    </ligand>
</feature>
<feature type="active site" evidence="10">
    <location>
        <position position="288"/>
    </location>
</feature>
<dbReference type="Proteomes" id="UP000195402">
    <property type="component" value="Unassembled WGS sequence"/>
</dbReference>
<keyword evidence="16" id="KW-1185">Reference proteome</keyword>
<evidence type="ECO:0000256" key="6">
    <source>
        <dbReference type="ARBA" id="ARBA00022833"/>
    </source>
</evidence>
<comment type="caution">
    <text evidence="15">The sequence shown here is derived from an EMBL/GenBank/DDBJ whole genome shotgun (WGS) entry which is preliminary data.</text>
</comment>
<feature type="short sequence motif" description="Cysteine switch" evidence="12">
    <location>
        <begin position="125"/>
        <end position="162"/>
    </location>
</feature>
<keyword evidence="2" id="KW-0645">Protease</keyword>
<dbReference type="PRINTS" id="PR00138">
    <property type="entry name" value="MATRIXIN"/>
</dbReference>
<dbReference type="AlphaFoldDB" id="A0A200QV59"/>
<evidence type="ECO:0000313" key="15">
    <source>
        <dbReference type="EMBL" id="OVA14351.1"/>
    </source>
</evidence>
<dbReference type="GO" id="GO:0030574">
    <property type="term" value="P:collagen catabolic process"/>
    <property type="evidence" value="ECO:0007669"/>
    <property type="project" value="TreeGrafter"/>
</dbReference>
<dbReference type="InParanoid" id="A0A200QV59"/>
<dbReference type="InterPro" id="IPR036365">
    <property type="entry name" value="PGBD-like_sf"/>
</dbReference>
<keyword evidence="7" id="KW-0482">Metalloprotease</keyword>
<evidence type="ECO:0000313" key="16">
    <source>
        <dbReference type="Proteomes" id="UP000195402"/>
    </source>
</evidence>
<dbReference type="CDD" id="cd04278">
    <property type="entry name" value="ZnMc_MMP"/>
    <property type="match status" value="1"/>
</dbReference>
<dbReference type="GO" id="GO:0031012">
    <property type="term" value="C:extracellular matrix"/>
    <property type="evidence" value="ECO:0007669"/>
    <property type="project" value="InterPro"/>
</dbReference>
<evidence type="ECO:0000256" key="12">
    <source>
        <dbReference type="PIRSR" id="PIRSR621190-5"/>
    </source>
</evidence>
<dbReference type="SUPFAM" id="SSF47090">
    <property type="entry name" value="PGBD-like"/>
    <property type="match status" value="1"/>
</dbReference>
<comment type="cofactor">
    <cofactor evidence="11">
        <name>Zn(2+)</name>
        <dbReference type="ChEBI" id="CHEBI:29105"/>
    </cofactor>
    <text evidence="11">Binds 2 Zn(2+) ions per subunit.</text>
</comment>
<keyword evidence="11" id="KW-0106">Calcium</keyword>
<feature type="binding site" evidence="11">
    <location>
        <position position="297"/>
    </location>
    <ligand>
        <name>Zn(2+)</name>
        <dbReference type="ChEBI" id="CHEBI:29105"/>
        <label>2</label>
        <note>catalytic</note>
    </ligand>
</feature>
<name>A0A200QV59_MACCD</name>
<dbReference type="Pfam" id="PF00413">
    <property type="entry name" value="Peptidase_M10"/>
    <property type="match status" value="1"/>
</dbReference>
<feature type="binding site" evidence="11">
    <location>
        <position position="287"/>
    </location>
    <ligand>
        <name>Zn(2+)</name>
        <dbReference type="ChEBI" id="CHEBI:29105"/>
        <label>2</label>
        <note>catalytic</note>
    </ligand>
</feature>
<feature type="binding site" evidence="11">
    <location>
        <position position="245"/>
    </location>
    <ligand>
        <name>Ca(2+)</name>
        <dbReference type="ChEBI" id="CHEBI:29108"/>
        <label>3</label>
    </ligand>
</feature>
<feature type="binding site" evidence="11">
    <location>
        <position position="268"/>
    </location>
    <ligand>
        <name>Ca(2+)</name>
        <dbReference type="ChEBI" id="CHEBI:29108"/>
        <label>3</label>
    </ligand>
</feature>
<feature type="binding site" evidence="11">
    <location>
        <position position="238"/>
    </location>
    <ligand>
        <name>Zn(2+)</name>
        <dbReference type="ChEBI" id="CHEBI:29105"/>
        <label>1</label>
    </ligand>
</feature>
<dbReference type="OrthoDB" id="406838at2759"/>
<dbReference type="InterPro" id="IPR024079">
    <property type="entry name" value="MetalloPept_cat_dom_sf"/>
</dbReference>
<keyword evidence="13" id="KW-0472">Membrane</keyword>
<evidence type="ECO:0000256" key="11">
    <source>
        <dbReference type="PIRSR" id="PIRSR621190-2"/>
    </source>
</evidence>
<dbReference type="Gene3D" id="3.40.390.10">
    <property type="entry name" value="Collagenase (Catalytic Domain)"/>
    <property type="match status" value="1"/>
</dbReference>
<evidence type="ECO:0000256" key="10">
    <source>
        <dbReference type="PIRSR" id="PIRSR621190-1"/>
    </source>
</evidence>
<keyword evidence="13" id="KW-0812">Transmembrane</keyword>
<comment type="similarity">
    <text evidence="1">Belongs to the peptidase M10A family. Matrix metalloproteinases (MMPs) subfamily.</text>
</comment>
<keyword evidence="9" id="KW-0325">Glycoprotein</keyword>
<feature type="binding site" evidence="11">
    <location>
        <position position="265"/>
    </location>
    <ligand>
        <name>Ca(2+)</name>
        <dbReference type="ChEBI" id="CHEBI:29108"/>
        <label>3</label>
    </ligand>
</feature>
<keyword evidence="3 11" id="KW-0479">Metal-binding</keyword>
<accession>A0A200QV59</accession>
<evidence type="ECO:0000256" key="5">
    <source>
        <dbReference type="ARBA" id="ARBA00022801"/>
    </source>
</evidence>
<organism evidence="15 16">
    <name type="scientific">Macleaya cordata</name>
    <name type="common">Five-seeded plume-poppy</name>
    <name type="synonym">Bocconia cordata</name>
    <dbReference type="NCBI Taxonomy" id="56857"/>
    <lineage>
        <taxon>Eukaryota</taxon>
        <taxon>Viridiplantae</taxon>
        <taxon>Streptophyta</taxon>
        <taxon>Embryophyta</taxon>
        <taxon>Tracheophyta</taxon>
        <taxon>Spermatophyta</taxon>
        <taxon>Magnoliopsida</taxon>
        <taxon>Ranunculales</taxon>
        <taxon>Papaveraceae</taxon>
        <taxon>Papaveroideae</taxon>
        <taxon>Macleaya</taxon>
    </lineage>
</organism>
<dbReference type="STRING" id="56857.A0A200QV59"/>
<evidence type="ECO:0000256" key="4">
    <source>
        <dbReference type="ARBA" id="ARBA00022729"/>
    </source>
</evidence>
<dbReference type="GO" id="GO:0006508">
    <property type="term" value="P:proteolysis"/>
    <property type="evidence" value="ECO:0007669"/>
    <property type="project" value="UniProtKB-KW"/>
</dbReference>
<evidence type="ECO:0000256" key="7">
    <source>
        <dbReference type="ARBA" id="ARBA00023049"/>
    </source>
</evidence>
<feature type="domain" description="Peptidase metallopeptidase" evidence="14">
    <location>
        <begin position="170"/>
        <end position="332"/>
    </location>
</feature>
<evidence type="ECO:0000256" key="1">
    <source>
        <dbReference type="ARBA" id="ARBA00009614"/>
    </source>
</evidence>
<feature type="transmembrane region" description="Helical" evidence="13">
    <location>
        <begin position="14"/>
        <end position="36"/>
    </location>
</feature>
<dbReference type="InterPro" id="IPR033739">
    <property type="entry name" value="M10A_MMP"/>
</dbReference>
<feature type="binding site" evidence="11">
    <location>
        <position position="253"/>
    </location>
    <ligand>
        <name>Zn(2+)</name>
        <dbReference type="ChEBI" id="CHEBI:29105"/>
        <label>1</label>
    </ligand>
</feature>
<dbReference type="PANTHER" id="PTHR10201">
    <property type="entry name" value="MATRIX METALLOPROTEINASE"/>
    <property type="match status" value="1"/>
</dbReference>
<dbReference type="InterPro" id="IPR002477">
    <property type="entry name" value="Peptidoglycan-bd-like"/>
</dbReference>
<feature type="binding site" evidence="11">
    <location>
        <position position="268"/>
    </location>
    <ligand>
        <name>Ca(2+)</name>
        <dbReference type="ChEBI" id="CHEBI:29108"/>
        <label>1</label>
    </ligand>
</feature>
<gene>
    <name evidence="15" type="ORF">BVC80_9023g52</name>
</gene>
<feature type="binding site" evidence="11">
    <location>
        <position position="240"/>
    </location>
    <ligand>
        <name>Zn(2+)</name>
        <dbReference type="ChEBI" id="CHEBI:29105"/>
        <label>1</label>
    </ligand>
</feature>
<dbReference type="InterPro" id="IPR021190">
    <property type="entry name" value="Pept_M10A"/>
</dbReference>
<dbReference type="InterPro" id="IPR006026">
    <property type="entry name" value="Peptidase_Metallo"/>
</dbReference>
<protein>
    <submittedName>
        <fullName evidence="15">Peptidase M10</fullName>
    </submittedName>
</protein>